<gene>
    <name evidence="2" type="ORF">NWE73_09745</name>
</gene>
<dbReference type="PANTHER" id="PTHR28208">
    <property type="entry name" value="PHOSPHATIDATE PHOSPHATASE APP1"/>
    <property type="match status" value="1"/>
</dbReference>
<reference evidence="2" key="1">
    <citation type="submission" date="2022-08" db="EMBL/GenBank/DDBJ databases">
        <title>Novel Bdellovibrio Species Isolated from Svalbard: Designation Bdellovibrio svalbardensis.</title>
        <authorList>
            <person name="Mitchell R.J."/>
            <person name="Choi S.Y."/>
        </authorList>
    </citation>
    <scope>NUCLEOTIDE SEQUENCE</scope>
    <source>
        <strain evidence="2">PAP01</strain>
    </source>
</reference>
<dbReference type="EMBL" id="JANRMI010000002">
    <property type="protein sequence ID" value="MDG0816647.1"/>
    <property type="molecule type" value="Genomic_DNA"/>
</dbReference>
<accession>A0ABT6DJH9</accession>
<feature type="domain" description="Phosphatidate phosphatase APP1 catalytic" evidence="1">
    <location>
        <begin position="23"/>
        <end position="152"/>
    </location>
</feature>
<keyword evidence="3" id="KW-1185">Reference proteome</keyword>
<evidence type="ECO:0000259" key="1">
    <source>
        <dbReference type="Pfam" id="PF09949"/>
    </source>
</evidence>
<dbReference type="Proteomes" id="UP001152321">
    <property type="component" value="Unassembled WGS sequence"/>
</dbReference>
<sequence length="265" mass="30194">MRSISILALVFLFLSVGQAKTLLVSDVDDTLKLANVLDLSSAASYSFDDKSRFLGMAELFTLIKKDNPDLSVYYVSRAPSWWMQGTHEQFLRNGKFPAGVYIPRTNLSMETHKLITIRSIMNSENPDKVIFFGDNGEKDAEVYEQIKSEYETKGVRFYQFIRLVYSSKDSEDAGVIPFADQVGFVTPVEVSFELKKAGLLAEESVVWTAENIASAILKQKKDYDVGTVAFPKFMRCNDFVWKWDDVGVYPNLPELKQRLEERCQK</sequence>
<name>A0ABT6DJH9_9BACT</name>
<proteinExistence type="predicted"/>
<dbReference type="PANTHER" id="PTHR28208:SF3">
    <property type="entry name" value="PHOSPHATIDATE PHOSPHATASE APP1"/>
    <property type="match status" value="1"/>
</dbReference>
<protein>
    <submittedName>
        <fullName evidence="2">DUF2183 domain-containing protein</fullName>
    </submittedName>
</protein>
<dbReference type="RefSeq" id="WP_277578124.1">
    <property type="nucleotide sequence ID" value="NZ_JANRMI010000002.1"/>
</dbReference>
<evidence type="ECO:0000313" key="3">
    <source>
        <dbReference type="Proteomes" id="UP001152321"/>
    </source>
</evidence>
<dbReference type="Pfam" id="PF09949">
    <property type="entry name" value="APP1_cat"/>
    <property type="match status" value="1"/>
</dbReference>
<organism evidence="2 3">
    <name type="scientific">Bdellovibrio svalbardensis</name>
    <dbReference type="NCBI Taxonomy" id="2972972"/>
    <lineage>
        <taxon>Bacteria</taxon>
        <taxon>Pseudomonadati</taxon>
        <taxon>Bdellovibrionota</taxon>
        <taxon>Bdellovibrionia</taxon>
        <taxon>Bdellovibrionales</taxon>
        <taxon>Pseudobdellovibrionaceae</taxon>
        <taxon>Bdellovibrio</taxon>
    </lineage>
</organism>
<evidence type="ECO:0000313" key="2">
    <source>
        <dbReference type="EMBL" id="MDG0816647.1"/>
    </source>
</evidence>
<dbReference type="InterPro" id="IPR019236">
    <property type="entry name" value="APP1_cat"/>
</dbReference>
<comment type="caution">
    <text evidence="2">The sequence shown here is derived from an EMBL/GenBank/DDBJ whole genome shotgun (WGS) entry which is preliminary data.</text>
</comment>
<dbReference type="InterPro" id="IPR052935">
    <property type="entry name" value="Mg2+_PAP"/>
</dbReference>